<dbReference type="PANTHER" id="PTHR41534">
    <property type="entry name" value="BLR3401 PROTEIN"/>
    <property type="match status" value="1"/>
</dbReference>
<dbReference type="InterPro" id="IPR032710">
    <property type="entry name" value="NTF2-like_dom_sf"/>
</dbReference>
<dbReference type="NCBIfam" id="NF007479">
    <property type="entry name" value="PRK10069.1"/>
    <property type="match status" value="1"/>
</dbReference>
<evidence type="ECO:0000256" key="2">
    <source>
        <dbReference type="ARBA" id="ARBA00023002"/>
    </source>
</evidence>
<dbReference type="EMBL" id="PEBD01000011">
    <property type="protein sequence ID" value="PHV64925.1"/>
    <property type="molecule type" value="Genomic_DNA"/>
</dbReference>
<dbReference type="GO" id="GO:0051213">
    <property type="term" value="F:dioxygenase activity"/>
    <property type="evidence" value="ECO:0007669"/>
    <property type="project" value="UniProtKB-KW"/>
</dbReference>
<dbReference type="InterPro" id="IPR000391">
    <property type="entry name" value="Rng_hydr_dOase-bsu"/>
</dbReference>
<reference evidence="3 4" key="1">
    <citation type="submission" date="2017-10" db="EMBL/GenBank/DDBJ databases">
        <title>The draft genome sequence of Williamsia sp. BULT 1.1 isolated from the semi-arid grassland soils from South Africa.</title>
        <authorList>
            <person name="Kabwe M.H."/>
            <person name="Govender N."/>
            <person name="Mutseka Lunga P."/>
            <person name="Vikram S."/>
            <person name="Makhalanyane T.P."/>
        </authorList>
    </citation>
    <scope>NUCLEOTIDE SEQUENCE [LARGE SCALE GENOMIC DNA]</scope>
    <source>
        <strain evidence="3 4">BULT 1.1</strain>
    </source>
</reference>
<dbReference type="CDD" id="cd00667">
    <property type="entry name" value="ring_hydroxylating_dioxygenases_beta"/>
    <property type="match status" value="1"/>
</dbReference>
<comment type="similarity">
    <text evidence="1">Belongs to the bacterial ring-hydroxylating dioxygenase beta subunit family.</text>
</comment>
<evidence type="ECO:0000313" key="3">
    <source>
        <dbReference type="EMBL" id="PHV64925.1"/>
    </source>
</evidence>
<dbReference type="Pfam" id="PF00866">
    <property type="entry name" value="Ring_hydroxyl_B"/>
    <property type="match status" value="1"/>
</dbReference>
<protein>
    <submittedName>
        <fullName evidence="3">Benzene 1,2-dioxygenase</fullName>
    </submittedName>
</protein>
<comment type="caution">
    <text evidence="3">The sequence shown here is derived from an EMBL/GenBank/DDBJ whole genome shotgun (WGS) entry which is preliminary data.</text>
</comment>
<dbReference type="GO" id="GO:0019380">
    <property type="term" value="P:3-phenylpropionate catabolic process"/>
    <property type="evidence" value="ECO:0007669"/>
    <property type="project" value="TreeGrafter"/>
</dbReference>
<sequence length="195" mass="23091">MLTTGEQLGRGRNAPMFRSMGKVPVTLEEQFAIEQFLYAEAELLDDWQWRTWFELFTDDAHYRMPIRRNRLRRQRKVDEADDLNGLEVSHFDDDKASLDMRIQQLETGMHWAEDPPSRSRHLVTNVRVQRAEVEGEYDIRSNFFVYRNRLEAEVDLWAGERRDVLRVAGDSFQIADRIILLDQNLILAKNLSVFF</sequence>
<keyword evidence="3" id="KW-0223">Dioxygenase</keyword>
<name>A0A2G3PGI7_WILMA</name>
<dbReference type="SUPFAM" id="SSF54427">
    <property type="entry name" value="NTF2-like"/>
    <property type="match status" value="1"/>
</dbReference>
<keyword evidence="2" id="KW-0560">Oxidoreductase</keyword>
<evidence type="ECO:0000313" key="4">
    <source>
        <dbReference type="Proteomes" id="UP000225108"/>
    </source>
</evidence>
<dbReference type="Proteomes" id="UP000225108">
    <property type="component" value="Unassembled WGS sequence"/>
</dbReference>
<accession>A0A2G3PGI7</accession>
<organism evidence="3 4">
    <name type="scientific">Williamsia marianensis</name>
    <dbReference type="NCBI Taxonomy" id="85044"/>
    <lineage>
        <taxon>Bacteria</taxon>
        <taxon>Bacillati</taxon>
        <taxon>Actinomycetota</taxon>
        <taxon>Actinomycetes</taxon>
        <taxon>Mycobacteriales</taxon>
        <taxon>Nocardiaceae</taxon>
        <taxon>Williamsia</taxon>
    </lineage>
</organism>
<proteinExistence type="inferred from homology"/>
<dbReference type="AlphaFoldDB" id="A0A2G3PGI7"/>
<gene>
    <name evidence="3" type="ORF">CSW57_21930</name>
</gene>
<dbReference type="PANTHER" id="PTHR41534:SF2">
    <property type="entry name" value="3-PHENYLPROPIONATE_CINNAMIC ACID DIOXYGENASE SUBUNIT BETA"/>
    <property type="match status" value="1"/>
</dbReference>
<dbReference type="RefSeq" id="WP_099384768.1">
    <property type="nucleotide sequence ID" value="NZ_PEBD01000011.1"/>
</dbReference>
<evidence type="ECO:0000256" key="1">
    <source>
        <dbReference type="ARBA" id="ARBA00009570"/>
    </source>
</evidence>
<dbReference type="Gene3D" id="3.10.450.50">
    <property type="match status" value="1"/>
</dbReference>